<dbReference type="Gene3D" id="3.30.420.40">
    <property type="match status" value="2"/>
</dbReference>
<keyword evidence="4" id="KW-0963">Cytoplasm</keyword>
<sequence length="230" mass="24738">MAIDASTEACSVALNFNGNIYHQFELCPQSHSTVLLPMIDSILTKAGCTLAELDGLIFGRGPGSFTGVRIGIGVVQGLAFSAQLNVVGVSTLRAMAQQAYEQFQQTNVIAAIDARMSEVYTGYFSVNAQGIMEEKIPEAVLPPIKVVEHYSSAEVTLAAPVYGVGTGWDAYQELSVYKTNAGSPEILYPDARSMLTIGMEDFKNGLAVSAEFAQPVYVRDTVSWKKLPGR</sequence>
<dbReference type="GO" id="GO:0002949">
    <property type="term" value="P:tRNA threonylcarbamoyladenosine modification"/>
    <property type="evidence" value="ECO:0007669"/>
    <property type="project" value="InterPro"/>
</dbReference>
<evidence type="ECO:0000256" key="5">
    <source>
        <dbReference type="ARBA" id="ARBA00022694"/>
    </source>
</evidence>
<dbReference type="Pfam" id="PF00814">
    <property type="entry name" value="TsaD"/>
    <property type="match status" value="1"/>
</dbReference>
<organism evidence="8 9">
    <name type="scientific">Thalassotalea piscium</name>
    <dbReference type="NCBI Taxonomy" id="1230533"/>
    <lineage>
        <taxon>Bacteria</taxon>
        <taxon>Pseudomonadati</taxon>
        <taxon>Pseudomonadota</taxon>
        <taxon>Gammaproteobacteria</taxon>
        <taxon>Alteromonadales</taxon>
        <taxon>Colwelliaceae</taxon>
        <taxon>Thalassotalea</taxon>
    </lineage>
</organism>
<keyword evidence="9" id="KW-1185">Reference proteome</keyword>
<dbReference type="FunFam" id="3.30.420.40:FF:000097">
    <property type="entry name" value="tRNA threonylcarbamoyladenosine biosynthesis protein TsaB"/>
    <property type="match status" value="1"/>
</dbReference>
<protein>
    <recommendedName>
        <fullName evidence="3">tRNA threonylcarbamoyladenosine biosynthesis protein TsaB</fullName>
    </recommendedName>
    <alternativeName>
        <fullName evidence="6">t(6)A37 threonylcarbamoyladenosine biosynthesis protein TsaB</fullName>
    </alternativeName>
</protein>
<keyword evidence="5" id="KW-0819">tRNA processing</keyword>
<dbReference type="AlphaFoldDB" id="A0A7X0TTW6"/>
<evidence type="ECO:0000313" key="8">
    <source>
        <dbReference type="EMBL" id="MBB6543661.1"/>
    </source>
</evidence>
<evidence type="ECO:0000313" key="9">
    <source>
        <dbReference type="Proteomes" id="UP000537141"/>
    </source>
</evidence>
<name>A0A7X0TTW6_9GAMM</name>
<dbReference type="GO" id="GO:0005829">
    <property type="term" value="C:cytosol"/>
    <property type="evidence" value="ECO:0007669"/>
    <property type="project" value="TreeGrafter"/>
</dbReference>
<proteinExistence type="inferred from homology"/>
<evidence type="ECO:0000259" key="7">
    <source>
        <dbReference type="Pfam" id="PF00814"/>
    </source>
</evidence>
<dbReference type="NCBIfam" id="TIGR03725">
    <property type="entry name" value="T6A_YeaZ"/>
    <property type="match status" value="1"/>
</dbReference>
<comment type="caution">
    <text evidence="8">The sequence shown here is derived from an EMBL/GenBank/DDBJ whole genome shotgun (WGS) entry which is preliminary data.</text>
</comment>
<evidence type="ECO:0000256" key="3">
    <source>
        <dbReference type="ARBA" id="ARBA00019012"/>
    </source>
</evidence>
<dbReference type="InterPro" id="IPR043129">
    <property type="entry name" value="ATPase_NBD"/>
</dbReference>
<dbReference type="SUPFAM" id="SSF53067">
    <property type="entry name" value="Actin-like ATPase domain"/>
    <property type="match status" value="2"/>
</dbReference>
<dbReference type="PANTHER" id="PTHR11735">
    <property type="entry name" value="TRNA N6-ADENOSINE THREONYLCARBAMOYLTRANSFERASE"/>
    <property type="match status" value="1"/>
</dbReference>
<reference evidence="8 9" key="1">
    <citation type="submission" date="2020-08" db="EMBL/GenBank/DDBJ databases">
        <title>Genomic Encyclopedia of Type Strains, Phase IV (KMG-IV): sequencing the most valuable type-strain genomes for metagenomic binning, comparative biology and taxonomic classification.</title>
        <authorList>
            <person name="Goeker M."/>
        </authorList>
    </citation>
    <scope>NUCLEOTIDE SEQUENCE [LARGE SCALE GENOMIC DNA]</scope>
    <source>
        <strain evidence="8 9">DSM 26287</strain>
    </source>
</reference>
<dbReference type="Proteomes" id="UP000537141">
    <property type="component" value="Unassembled WGS sequence"/>
</dbReference>
<comment type="similarity">
    <text evidence="2">Belongs to the KAE1 / TsaD family. TsaB subfamily.</text>
</comment>
<dbReference type="InterPro" id="IPR022496">
    <property type="entry name" value="T6A_TsaB"/>
</dbReference>
<evidence type="ECO:0000256" key="4">
    <source>
        <dbReference type="ARBA" id="ARBA00022490"/>
    </source>
</evidence>
<evidence type="ECO:0000256" key="1">
    <source>
        <dbReference type="ARBA" id="ARBA00004496"/>
    </source>
</evidence>
<dbReference type="PANTHER" id="PTHR11735:SF11">
    <property type="entry name" value="TRNA THREONYLCARBAMOYLADENOSINE BIOSYNTHESIS PROTEIN TSAB"/>
    <property type="match status" value="1"/>
</dbReference>
<feature type="domain" description="Gcp-like" evidence="7">
    <location>
        <begin position="26"/>
        <end position="220"/>
    </location>
</feature>
<dbReference type="EMBL" id="JACHHU010000017">
    <property type="protein sequence ID" value="MBB6543661.1"/>
    <property type="molecule type" value="Genomic_DNA"/>
</dbReference>
<comment type="subcellular location">
    <subcellularLocation>
        <location evidence="1">Cytoplasm</location>
    </subcellularLocation>
</comment>
<accession>A0A7X0TTW6</accession>
<gene>
    <name evidence="8" type="ORF">HNQ55_002182</name>
</gene>
<dbReference type="CDD" id="cd24032">
    <property type="entry name" value="ASKHA_NBD_TsaB"/>
    <property type="match status" value="1"/>
</dbReference>
<dbReference type="InterPro" id="IPR000905">
    <property type="entry name" value="Gcp-like_dom"/>
</dbReference>
<evidence type="ECO:0000256" key="6">
    <source>
        <dbReference type="ARBA" id="ARBA00032446"/>
    </source>
</evidence>
<evidence type="ECO:0000256" key="2">
    <source>
        <dbReference type="ARBA" id="ARBA00010493"/>
    </source>
</evidence>